<dbReference type="InterPro" id="IPR036259">
    <property type="entry name" value="MFS_trans_sf"/>
</dbReference>
<dbReference type="Gene3D" id="1.20.1250.20">
    <property type="entry name" value="MFS general substrate transporter like domains"/>
    <property type="match status" value="1"/>
</dbReference>
<dbReference type="Pfam" id="PF07690">
    <property type="entry name" value="MFS_1"/>
    <property type="match status" value="1"/>
</dbReference>
<evidence type="ECO:0000313" key="10">
    <source>
        <dbReference type="Proteomes" id="UP000037696"/>
    </source>
</evidence>
<dbReference type="EMBL" id="LHQQ01000037">
    <property type="protein sequence ID" value="KOS45872.1"/>
    <property type="molecule type" value="Genomic_DNA"/>
</dbReference>
<comment type="subcellular location">
    <subcellularLocation>
        <location evidence="1">Cell membrane</location>
        <topology evidence="1">Multi-pass membrane protein</topology>
    </subcellularLocation>
</comment>
<dbReference type="InterPro" id="IPR011701">
    <property type="entry name" value="MFS"/>
</dbReference>
<dbReference type="OrthoDB" id="6770063at2759"/>
<feature type="transmembrane region" description="Helical" evidence="7">
    <location>
        <begin position="364"/>
        <end position="383"/>
    </location>
</feature>
<evidence type="ECO:0000256" key="3">
    <source>
        <dbReference type="ARBA" id="ARBA00022692"/>
    </source>
</evidence>
<dbReference type="AlphaFoldDB" id="A0A0N0RZG8"/>
<comment type="similarity">
    <text evidence="2">Belongs to the major facilitator superfamily.</text>
</comment>
<keyword evidence="3 7" id="KW-0812">Transmembrane</keyword>
<dbReference type="PANTHER" id="PTHR23502">
    <property type="entry name" value="MAJOR FACILITATOR SUPERFAMILY"/>
    <property type="match status" value="1"/>
</dbReference>
<feature type="transmembrane region" description="Helical" evidence="7">
    <location>
        <begin position="141"/>
        <end position="164"/>
    </location>
</feature>
<feature type="transmembrane region" description="Helical" evidence="7">
    <location>
        <begin position="73"/>
        <end position="90"/>
    </location>
</feature>
<dbReference type="Proteomes" id="UP000037696">
    <property type="component" value="Unassembled WGS sequence"/>
</dbReference>
<dbReference type="GO" id="GO:0005886">
    <property type="term" value="C:plasma membrane"/>
    <property type="evidence" value="ECO:0007669"/>
    <property type="project" value="UniProtKB-SubCell"/>
</dbReference>
<dbReference type="PANTHER" id="PTHR23502:SF134">
    <property type="entry name" value="MAJOR FACILITATOR SUPERFAMILY (MFS) PROFILE DOMAIN-CONTAINING PROTEIN-RELATED"/>
    <property type="match status" value="1"/>
</dbReference>
<feature type="region of interest" description="Disordered" evidence="6">
    <location>
        <begin position="1"/>
        <end position="22"/>
    </location>
</feature>
<dbReference type="SUPFAM" id="SSF103473">
    <property type="entry name" value="MFS general substrate transporter"/>
    <property type="match status" value="1"/>
</dbReference>
<evidence type="ECO:0000256" key="1">
    <source>
        <dbReference type="ARBA" id="ARBA00004651"/>
    </source>
</evidence>
<accession>A0A0N0RZG8</accession>
<name>A0A0N0RZG8_9EURO</name>
<evidence type="ECO:0000256" key="4">
    <source>
        <dbReference type="ARBA" id="ARBA00022989"/>
    </source>
</evidence>
<keyword evidence="10" id="KW-1185">Reference proteome</keyword>
<feature type="transmembrane region" description="Helical" evidence="7">
    <location>
        <begin position="429"/>
        <end position="450"/>
    </location>
</feature>
<feature type="transmembrane region" description="Helical" evidence="7">
    <location>
        <begin position="404"/>
        <end position="423"/>
    </location>
</feature>
<evidence type="ECO:0000313" key="9">
    <source>
        <dbReference type="EMBL" id="KOS45872.1"/>
    </source>
</evidence>
<dbReference type="CDD" id="cd17323">
    <property type="entry name" value="MFS_Tpo1_MDR_like"/>
    <property type="match status" value="1"/>
</dbReference>
<sequence length="529" mass="58394">MAPAAQSNENLPSPREERMEDEHHEELEIEFRYLTFDTPLPPLQQNENGVIGPELPDLGRCTSPLAWSRARKIFITWLSCLSTLVTTYTPGAYTAGLDQYKAEWHVDATMVYTGITTFTLCFAIAPMVLAPFSEIQGRRPVFVTAGIVYVISQIGSGVTASYAGMLVTRALAGVSCSVFSTMVGGVVSDLYEAAERNTAMSIFTGAALCGTGLGPLVSSIIAQHTSWRWIFYVQAISCGVVVMSLIVFFNETRGSVLLSRKAKTLNTYYDTRERVGLEGLVESFDNGQKLRLRWKVKADEERATVLVLIKISLLRPLRLLWTESVVFWFSLWMSFAWSILYMTFEAIPLVFSVNHDFDTEQTGLVFISISVASLIAAGISVFLDHVSRRKRTVSQTPEGRLYPACLQSMLLPIGLFWLGWTLFSSVHWIVPVLAVGCITIGIFSVYLAVFNYLADTYHVYASSAIAAQSFCRNVFAAVLPLCTDQMFNALTFQGASSLLGGVGVALSIVPWVLVFYGPRIRARSRLAGA</sequence>
<evidence type="ECO:0000259" key="8">
    <source>
        <dbReference type="PROSITE" id="PS50850"/>
    </source>
</evidence>
<comment type="caution">
    <text evidence="9">The sequence shown here is derived from an EMBL/GenBank/DDBJ whole genome shotgun (WGS) entry which is preliminary data.</text>
</comment>
<evidence type="ECO:0000256" key="7">
    <source>
        <dbReference type="SAM" id="Phobius"/>
    </source>
</evidence>
<dbReference type="GO" id="GO:0022857">
    <property type="term" value="F:transmembrane transporter activity"/>
    <property type="evidence" value="ECO:0007669"/>
    <property type="project" value="InterPro"/>
</dbReference>
<feature type="transmembrane region" description="Helical" evidence="7">
    <location>
        <begin position="325"/>
        <end position="344"/>
    </location>
</feature>
<keyword evidence="5 7" id="KW-0472">Membrane</keyword>
<dbReference type="FunFam" id="1.20.1250.20:FF:000082">
    <property type="entry name" value="MFS multidrug transporter, putative"/>
    <property type="match status" value="1"/>
</dbReference>
<dbReference type="InterPro" id="IPR020846">
    <property type="entry name" value="MFS_dom"/>
</dbReference>
<feature type="domain" description="Major facilitator superfamily (MFS) profile" evidence="8">
    <location>
        <begin position="75"/>
        <end position="521"/>
    </location>
</feature>
<feature type="transmembrane region" description="Helical" evidence="7">
    <location>
        <begin position="457"/>
        <end position="478"/>
    </location>
</feature>
<dbReference type="PROSITE" id="PS50850">
    <property type="entry name" value="MFS"/>
    <property type="match status" value="1"/>
</dbReference>
<evidence type="ECO:0000256" key="5">
    <source>
        <dbReference type="ARBA" id="ARBA00023136"/>
    </source>
</evidence>
<protein>
    <recommendedName>
        <fullName evidence="8">Major facilitator superfamily (MFS) profile domain-containing protein</fullName>
    </recommendedName>
</protein>
<proteinExistence type="inferred from homology"/>
<keyword evidence="4 7" id="KW-1133">Transmembrane helix</keyword>
<feature type="transmembrane region" description="Helical" evidence="7">
    <location>
        <begin position="229"/>
        <end position="250"/>
    </location>
</feature>
<feature type="transmembrane region" description="Helical" evidence="7">
    <location>
        <begin position="203"/>
        <end position="223"/>
    </location>
</feature>
<reference evidence="9 10" key="1">
    <citation type="submission" date="2015-08" db="EMBL/GenBank/DDBJ databases">
        <title>Genome sequencing of Penicillium nordicum.</title>
        <authorList>
            <person name="Nguyen H.D."/>
            <person name="Seifert K.A."/>
        </authorList>
    </citation>
    <scope>NUCLEOTIDE SEQUENCE [LARGE SCALE GENOMIC DNA]</scope>
    <source>
        <strain evidence="9 10">DAOMC 185683</strain>
    </source>
</reference>
<evidence type="ECO:0000256" key="6">
    <source>
        <dbReference type="SAM" id="MobiDB-lite"/>
    </source>
</evidence>
<feature type="transmembrane region" description="Helical" evidence="7">
    <location>
        <begin position="110"/>
        <end position="129"/>
    </location>
</feature>
<feature type="compositionally biased region" description="Polar residues" evidence="6">
    <location>
        <begin position="1"/>
        <end position="11"/>
    </location>
</feature>
<feature type="transmembrane region" description="Helical" evidence="7">
    <location>
        <begin position="170"/>
        <end position="191"/>
    </location>
</feature>
<organism evidence="9 10">
    <name type="scientific">Penicillium nordicum</name>
    <dbReference type="NCBI Taxonomy" id="229535"/>
    <lineage>
        <taxon>Eukaryota</taxon>
        <taxon>Fungi</taxon>
        <taxon>Dikarya</taxon>
        <taxon>Ascomycota</taxon>
        <taxon>Pezizomycotina</taxon>
        <taxon>Eurotiomycetes</taxon>
        <taxon>Eurotiomycetidae</taxon>
        <taxon>Eurotiales</taxon>
        <taxon>Aspergillaceae</taxon>
        <taxon>Penicillium</taxon>
    </lineage>
</organism>
<feature type="transmembrane region" description="Helical" evidence="7">
    <location>
        <begin position="498"/>
        <end position="516"/>
    </location>
</feature>
<evidence type="ECO:0000256" key="2">
    <source>
        <dbReference type="ARBA" id="ARBA00008335"/>
    </source>
</evidence>
<gene>
    <name evidence="9" type="ORF">ACN38_g3162</name>
</gene>
<dbReference type="STRING" id="229535.A0A0N0RZG8"/>